<organism evidence="1">
    <name type="scientific">Rhizophora mucronata</name>
    <name type="common">Asiatic mangrove</name>
    <dbReference type="NCBI Taxonomy" id="61149"/>
    <lineage>
        <taxon>Eukaryota</taxon>
        <taxon>Viridiplantae</taxon>
        <taxon>Streptophyta</taxon>
        <taxon>Embryophyta</taxon>
        <taxon>Tracheophyta</taxon>
        <taxon>Spermatophyta</taxon>
        <taxon>Magnoliopsida</taxon>
        <taxon>eudicotyledons</taxon>
        <taxon>Gunneridae</taxon>
        <taxon>Pentapetalae</taxon>
        <taxon>rosids</taxon>
        <taxon>fabids</taxon>
        <taxon>Malpighiales</taxon>
        <taxon>Rhizophoraceae</taxon>
        <taxon>Rhizophora</taxon>
    </lineage>
</organism>
<dbReference type="EMBL" id="GGEC01079147">
    <property type="protein sequence ID" value="MBX59631.1"/>
    <property type="molecule type" value="Transcribed_RNA"/>
</dbReference>
<reference evidence="1" key="1">
    <citation type="submission" date="2018-02" db="EMBL/GenBank/DDBJ databases">
        <title>Rhizophora mucronata_Transcriptome.</title>
        <authorList>
            <person name="Meera S.P."/>
            <person name="Sreeshan A."/>
            <person name="Augustine A."/>
        </authorList>
    </citation>
    <scope>NUCLEOTIDE SEQUENCE</scope>
    <source>
        <tissue evidence="1">Leaf</tissue>
    </source>
</reference>
<name>A0A2P2PY13_RHIMU</name>
<accession>A0A2P2PY13</accession>
<dbReference type="AlphaFoldDB" id="A0A2P2PY13"/>
<proteinExistence type="predicted"/>
<sequence length="46" mass="5274">MIVIVLSRYVVSKLSSLLLLIARIGPAYHVCFRFKCADFCVREKQS</sequence>
<evidence type="ECO:0000313" key="1">
    <source>
        <dbReference type="EMBL" id="MBX59631.1"/>
    </source>
</evidence>
<protein>
    <submittedName>
        <fullName evidence="1">Uncharacterized protein</fullName>
    </submittedName>
</protein>